<keyword evidence="1" id="KW-0645">Protease</keyword>
<keyword evidence="1" id="KW-0378">Hydrolase</keyword>
<sequence>MKKFLNRHKKDDEENASVSSANNRKSVSSVGSNSSIKEIEMFGDINQNDANLNLNPSISNQNAPSVFTKDSATINKSIFSSSKTMSTKQSSYFSKRSMDKSTKKQPEYGQRLQILDIQEELSNKSPQDTMRDKILQLSNDLSFIMNQYNNSNVNLTSAVINTFECLKKFNTFVDDLKDVNSDSDDFWSFDTYNNASLRKIMKIYLNFYDNLLQDDVYIKLKLLLVRNFNDFAKTLDSNNSKRFSVTNPTNIIKPQNFAIGCNDRKSLPNEDVLINIMNKMASSSIKIKEQNGSFIAPIVRGISKNLNILCLYFGYPNPTDYHLKLTQTLHDLYDDIHVVVVKNHIDLAAAQVQQNMNTTLNNPTPPISGIQKFKLPFRVPTDVTKPPMALSISIENASRTSGTMGGYIYPMIDTEKQPHLESYASSKFAISCGHVCLNNTDDQTEYPHVSSPSSVLISLYKKALTQQYEKLSQSNQTPMMEAKVAYGSVLNQVDKMFPLKKVKLSGKDKEHHEIRNLPVHRFGQIIWGERTLMSIENSSEKKLSDLAIIKVNKNLNCEQNFLGDDIAFNEFDPALMFDNLYVRKVIDLRRENELDTDIDEDLSDTNKLGGLPVFKYGSTTKFTQGNLNGIKLVYWLDGAIHSSEFIINSIDNNTAFAAGGDSGSWILSKLEDCNSVAENKGLGVLGMLHSYDGEFRQFGLFTPMCEILERLEQVTKIKWGVVGVAEKDDSKLPNEVDSDHYDSEIESVSSLSDESVLENPPVE</sequence>
<gene>
    <name evidence="1" type="ORF">CLIB1444_05S06238</name>
</gene>
<name>A0ACA9Y8A8_9ASCO</name>
<proteinExistence type="predicted"/>
<keyword evidence="2" id="KW-1185">Reference proteome</keyword>
<dbReference type="EMBL" id="CALSDN010000005">
    <property type="protein sequence ID" value="CAH6721220.1"/>
    <property type="molecule type" value="Genomic_DNA"/>
</dbReference>
<evidence type="ECO:0000313" key="1">
    <source>
        <dbReference type="EMBL" id="CAH6721220.1"/>
    </source>
</evidence>
<evidence type="ECO:0000313" key="2">
    <source>
        <dbReference type="Proteomes" id="UP001152531"/>
    </source>
</evidence>
<organism evidence="1 2">
    <name type="scientific">[Candida] jaroonii</name>
    <dbReference type="NCBI Taxonomy" id="467808"/>
    <lineage>
        <taxon>Eukaryota</taxon>
        <taxon>Fungi</taxon>
        <taxon>Dikarya</taxon>
        <taxon>Ascomycota</taxon>
        <taxon>Saccharomycotina</taxon>
        <taxon>Pichiomycetes</taxon>
        <taxon>Debaryomycetaceae</taxon>
        <taxon>Yamadazyma</taxon>
    </lineage>
</organism>
<accession>A0ACA9Y8A8</accession>
<dbReference type="Proteomes" id="UP001152531">
    <property type="component" value="Unassembled WGS sequence"/>
</dbReference>
<comment type="caution">
    <text evidence="1">The sequence shown here is derived from an EMBL/GenBank/DDBJ whole genome shotgun (WGS) entry which is preliminary data.</text>
</comment>
<reference evidence="1" key="1">
    <citation type="submission" date="2022-06" db="EMBL/GenBank/DDBJ databases">
        <authorList>
            <person name="Legras J.-L."/>
            <person name="Devillers H."/>
            <person name="Grondin C."/>
        </authorList>
    </citation>
    <scope>NUCLEOTIDE SEQUENCE</scope>
    <source>
        <strain evidence="1">CLIB 1444</strain>
    </source>
</reference>
<protein>
    <submittedName>
        <fullName evidence="1">SPS-sensor serine protease component Ssy5p</fullName>
    </submittedName>
</protein>